<gene>
    <name evidence="2" type="ORF">TB927.1.3520</name>
</gene>
<dbReference type="RefSeq" id="XP_001219050.1">
    <property type="nucleotide sequence ID" value="XM_001219049.1"/>
</dbReference>
<dbReference type="EMBL" id="AL929603">
    <property type="protein sequence ID" value="CAJ16563.1"/>
    <property type="molecule type" value="Genomic_DNA"/>
</dbReference>
<evidence type="ECO:0000313" key="3">
    <source>
        <dbReference type="Proteomes" id="UP000008524"/>
    </source>
</evidence>
<organism evidence="2 3">
    <name type="scientific">Trypanosoma brucei brucei (strain 927/4 GUTat10.1)</name>
    <dbReference type="NCBI Taxonomy" id="185431"/>
    <lineage>
        <taxon>Eukaryota</taxon>
        <taxon>Discoba</taxon>
        <taxon>Euglenozoa</taxon>
        <taxon>Kinetoplastea</taxon>
        <taxon>Metakinetoplastina</taxon>
        <taxon>Trypanosomatida</taxon>
        <taxon>Trypanosomatidae</taxon>
        <taxon>Trypanosoma</taxon>
    </lineage>
</organism>
<feature type="compositionally biased region" description="Basic residues" evidence="1">
    <location>
        <begin position="15"/>
        <end position="24"/>
    </location>
</feature>
<dbReference type="AlphaFoldDB" id="Q4GYM1"/>
<feature type="region of interest" description="Disordered" evidence="1">
    <location>
        <begin position="1"/>
        <end position="34"/>
    </location>
</feature>
<dbReference type="InParanoid" id="Q4GYM1"/>
<keyword evidence="3" id="KW-1185">Reference proteome</keyword>
<dbReference type="Proteomes" id="UP000008524">
    <property type="component" value="Chromosome 1"/>
</dbReference>
<name>Q4GYM1_TRYB2</name>
<feature type="compositionally biased region" description="Basic and acidic residues" evidence="1">
    <location>
        <begin position="25"/>
        <end position="34"/>
    </location>
</feature>
<proteinExistence type="predicted"/>
<evidence type="ECO:0000256" key="1">
    <source>
        <dbReference type="SAM" id="MobiDB-lite"/>
    </source>
</evidence>
<dbReference type="GeneID" id="4357421"/>
<protein>
    <submittedName>
        <fullName evidence="2">Uncharacterized protein</fullName>
    </submittedName>
</protein>
<accession>Q4GYM1</accession>
<reference evidence="2 3" key="1">
    <citation type="journal article" date="2003" name="Nucleic Acids Res.">
        <title>The DNA sequence of chromosome I of an African trypanosome: gene content, chromosome organisation, recombination and polymorphism.</title>
        <authorList>
            <person name="Hall N."/>
            <person name="Berriman M."/>
            <person name="Lennard N.J."/>
            <person name="Harris B.R."/>
            <person name="Hertz-Fowler C."/>
            <person name="Bart-Delabesse E.N."/>
            <person name="Gerrare C.S."/>
            <person name="Atkin R.J."/>
            <person name="Barron A.J."/>
            <person name="Bowman S."/>
            <person name="Bray-Allen S.P."/>
            <person name="Bringaud F."/>
            <person name="Clark L.N."/>
            <person name="Corton C.H."/>
            <person name="Cronin A."/>
            <person name="Davies R."/>
            <person name="Doggett J."/>
            <person name="Fraser A."/>
            <person name="Gruter E."/>
            <person name="Hall S."/>
            <person name="Harper A.D."/>
            <person name="Kay M.P."/>
            <person name="Leech V."/>
            <person name="Mayes R."/>
            <person name="Price C."/>
            <person name="Quail M.A."/>
            <person name="Rabbinowitch E."/>
            <person name="Reitter C."/>
            <person name="Rutherford K."/>
            <person name="Sasse J."/>
            <person name="Sharp S."/>
            <person name="Shownkeen R."/>
            <person name="Macleod A."/>
            <person name="Taylor S."/>
            <person name="Tweedie A."/>
            <person name="Turner C.M.R."/>
            <person name="Tait A."/>
            <person name="Gull K."/>
            <person name="Barrell B."/>
            <person name="Melville S.E."/>
        </authorList>
    </citation>
    <scope>NUCLEOTIDE SEQUENCE [LARGE SCALE GENOMIC DNA]</scope>
    <source>
        <strain evidence="2 3">927/4 GUTat10.1</strain>
    </source>
</reference>
<sequence length="123" mass="13939">MDIYQGSDMQTKGTVAKKKKRKKERSNVDDAKDSPLHINQFAEAHTPCSPSCFCPHAIIRDIIKLASLHAHRPPVHSNHTSTEYIFICVHIHTYVCAHTCIRVNVKVLNSLQTYTCKCINMHA</sequence>
<evidence type="ECO:0000313" key="2">
    <source>
        <dbReference type="EMBL" id="CAJ16563.1"/>
    </source>
</evidence>
<reference evidence="3" key="2">
    <citation type="journal article" date="2005" name="Science">
        <title>The genome of the African trypanosome Trypanosoma brucei.</title>
        <authorList>
            <person name="Berriman M."/>
            <person name="Ghedin E."/>
            <person name="Hertz-Fowler C."/>
            <person name="Blandin G."/>
            <person name="Renauld H."/>
            <person name="Bartholomeu D.C."/>
            <person name="Lennard N.J."/>
            <person name="Caler E."/>
            <person name="Hamlin N.E."/>
            <person name="Haas B."/>
            <person name="Bohme U."/>
            <person name="Hannick L."/>
            <person name="Aslett M.A."/>
            <person name="Shallom J."/>
            <person name="Marcello L."/>
            <person name="Hou L."/>
            <person name="Wickstead B."/>
            <person name="Alsmark U.C."/>
            <person name="Arrowsmith C."/>
            <person name="Atkin R.J."/>
            <person name="Barron A.J."/>
            <person name="Bringaud F."/>
            <person name="Brooks K."/>
            <person name="Carrington M."/>
            <person name="Cherevach I."/>
            <person name="Chillingworth T.J."/>
            <person name="Churcher C."/>
            <person name="Clark L.N."/>
            <person name="Corton C.H."/>
            <person name="Cronin A."/>
            <person name="Davies R.M."/>
            <person name="Doggett J."/>
            <person name="Djikeng A."/>
            <person name="Feldblyum T."/>
            <person name="Field M.C."/>
            <person name="Fraser A."/>
            <person name="Goodhead I."/>
            <person name="Hance Z."/>
            <person name="Harper D."/>
            <person name="Harris B.R."/>
            <person name="Hauser H."/>
            <person name="Hostetler J."/>
            <person name="Ivens A."/>
            <person name="Jagels K."/>
            <person name="Johnson D."/>
            <person name="Johnson J."/>
            <person name="Jones K."/>
            <person name="Kerhornou A.X."/>
            <person name="Koo H."/>
            <person name="Larke N."/>
            <person name="Landfear S."/>
            <person name="Larkin C."/>
            <person name="Leech V."/>
            <person name="Line A."/>
            <person name="Lord A."/>
            <person name="Macleod A."/>
            <person name="Mooney P.J."/>
            <person name="Moule S."/>
            <person name="Martin D.M."/>
            <person name="Morgan G.W."/>
            <person name="Mungall K."/>
            <person name="Norbertczak H."/>
            <person name="Ormond D."/>
            <person name="Pai G."/>
            <person name="Peacock C.S."/>
            <person name="Peterson J."/>
            <person name="Quail M.A."/>
            <person name="Rabbinowitsch E."/>
            <person name="Rajandream M.A."/>
            <person name="Reitter C."/>
            <person name="Salzberg S.L."/>
            <person name="Sanders M."/>
            <person name="Schobel S."/>
            <person name="Sharp S."/>
            <person name="Simmonds M."/>
            <person name="Simpson A.J."/>
            <person name="Tallon L."/>
            <person name="Turner C.M."/>
            <person name="Tait A."/>
            <person name="Tivey A.R."/>
            <person name="Van Aken S."/>
            <person name="Walker D."/>
            <person name="Wanless D."/>
            <person name="Wang S."/>
            <person name="White B."/>
            <person name="White O."/>
            <person name="Whitehead S."/>
            <person name="Woodward J."/>
            <person name="Wortman J."/>
            <person name="Adams M.D."/>
            <person name="Embley T.M."/>
            <person name="Gull K."/>
            <person name="Ullu E."/>
            <person name="Barry J.D."/>
            <person name="Fairlamb A.H."/>
            <person name="Opperdoes F."/>
            <person name="Barrell B.G."/>
            <person name="Donelson J.E."/>
            <person name="Hall N."/>
            <person name="Fraser C.M."/>
            <person name="Melville S.E."/>
            <person name="El-Sayed N.M."/>
        </authorList>
    </citation>
    <scope>NUCLEOTIDE SEQUENCE [LARGE SCALE GENOMIC DNA]</scope>
    <source>
        <strain evidence="3">927/4 GUTat10.1</strain>
    </source>
</reference>
<dbReference type="KEGG" id="tbr:TB927.1.3520"/>
<dbReference type="PaxDb" id="5691-CAJ16563"/>